<comment type="caution">
    <text evidence="4">The sequence shown here is derived from an EMBL/GenBank/DDBJ whole genome shotgun (WGS) entry which is preliminary data.</text>
</comment>
<keyword evidence="3" id="KW-0812">Transmembrane</keyword>
<evidence type="ECO:0000313" key="5">
    <source>
        <dbReference type="Proteomes" id="UP000607197"/>
    </source>
</evidence>
<feature type="transmembrane region" description="Helical" evidence="3">
    <location>
        <begin position="264"/>
        <end position="284"/>
    </location>
</feature>
<reference evidence="4" key="2">
    <citation type="submission" date="2020-09" db="EMBL/GenBank/DDBJ databases">
        <authorList>
            <person name="Sun Q."/>
            <person name="Ohkuma M."/>
        </authorList>
    </citation>
    <scope>NUCLEOTIDE SEQUENCE</scope>
    <source>
        <strain evidence="4">JCM 19596</strain>
    </source>
</reference>
<dbReference type="GO" id="GO:0030115">
    <property type="term" value="C:S-layer"/>
    <property type="evidence" value="ECO:0007669"/>
    <property type="project" value="UniProtKB-SubCell"/>
</dbReference>
<dbReference type="GO" id="GO:0005886">
    <property type="term" value="C:plasma membrane"/>
    <property type="evidence" value="ECO:0007669"/>
    <property type="project" value="UniProtKB-SubCell"/>
</dbReference>
<evidence type="ECO:0000256" key="2">
    <source>
        <dbReference type="SAM" id="MobiDB-lite"/>
    </source>
</evidence>
<evidence type="ECO:0000256" key="3">
    <source>
        <dbReference type="SAM" id="Phobius"/>
    </source>
</evidence>
<dbReference type="EMBL" id="BMPG01000002">
    <property type="protein sequence ID" value="GGL59842.1"/>
    <property type="molecule type" value="Genomic_DNA"/>
</dbReference>
<proteinExistence type="predicted"/>
<keyword evidence="1" id="KW-0732">Signal</keyword>
<reference evidence="4" key="1">
    <citation type="journal article" date="2014" name="Int. J. Syst. Evol. Microbiol.">
        <title>Complete genome sequence of Corynebacterium casei LMG S-19264T (=DSM 44701T), isolated from a smear-ripened cheese.</title>
        <authorList>
            <consortium name="US DOE Joint Genome Institute (JGI-PGF)"/>
            <person name="Walter F."/>
            <person name="Albersmeier A."/>
            <person name="Kalinowski J."/>
            <person name="Ruckert C."/>
        </authorList>
    </citation>
    <scope>NUCLEOTIDE SEQUENCE</scope>
    <source>
        <strain evidence="4">JCM 19596</strain>
    </source>
</reference>
<gene>
    <name evidence="4" type="ORF">GCM10009039_17570</name>
</gene>
<sequence>MTQRTRSLDTDPSVEPGRIGTDSSVEPGRIGTDSSAEPSRIGTDSSAEPSRIISLLLVALVALAAVTGFAAAASAGSVTSSPADANATVTHTATATVTDGAAGGSLTGFAVNYSWTDVSTVGQGDIAKVGIDRGDDQSGAAIDVDVSNSLGSVNADDNGHALLVGLDGSYSPHAGDEVVVVYENVQNPSAGSYDVGLDVNPQSSGGETTATLDVGTQSNSAGTNDGSADTSDADTSSQTTGDDTANTDSPTDSPQTTTRTQSPGFGVAAGMAALFGAALVALRLET</sequence>
<keyword evidence="3" id="KW-1133">Transmembrane helix</keyword>
<feature type="region of interest" description="Disordered" evidence="2">
    <location>
        <begin position="1"/>
        <end position="46"/>
    </location>
</feature>
<keyword evidence="5" id="KW-1185">Reference proteome</keyword>
<dbReference type="Proteomes" id="UP000607197">
    <property type="component" value="Unassembled WGS sequence"/>
</dbReference>
<feature type="compositionally biased region" description="Low complexity" evidence="2">
    <location>
        <begin position="223"/>
        <end position="264"/>
    </location>
</feature>
<keyword evidence="3" id="KW-0472">Membrane</keyword>
<dbReference type="InterPro" id="IPR026371">
    <property type="entry name" value="PGF_CTERM"/>
</dbReference>
<feature type="compositionally biased region" description="Polar residues" evidence="2">
    <location>
        <begin position="200"/>
        <end position="222"/>
    </location>
</feature>
<feature type="transmembrane region" description="Helical" evidence="3">
    <location>
        <begin position="52"/>
        <end position="73"/>
    </location>
</feature>
<accession>A0A830FIP4</accession>
<feature type="compositionally biased region" description="Polar residues" evidence="2">
    <location>
        <begin position="32"/>
        <end position="46"/>
    </location>
</feature>
<dbReference type="AlphaFoldDB" id="A0A830FIP4"/>
<name>A0A830FIP4_9EURY</name>
<evidence type="ECO:0000313" key="4">
    <source>
        <dbReference type="EMBL" id="GGL59842.1"/>
    </source>
</evidence>
<evidence type="ECO:0008006" key="6">
    <source>
        <dbReference type="Google" id="ProtNLM"/>
    </source>
</evidence>
<feature type="region of interest" description="Disordered" evidence="2">
    <location>
        <begin position="192"/>
        <end position="264"/>
    </location>
</feature>
<protein>
    <recommendedName>
        <fullName evidence="6">PGF-CTERM sorting domain-containing protein</fullName>
    </recommendedName>
</protein>
<dbReference type="NCBIfam" id="TIGR04126">
    <property type="entry name" value="PGF_CTERM"/>
    <property type="match status" value="1"/>
</dbReference>
<evidence type="ECO:0000256" key="1">
    <source>
        <dbReference type="ARBA" id="ARBA00022729"/>
    </source>
</evidence>
<organism evidence="4 5">
    <name type="scientific">Halocalculus aciditolerans</name>
    <dbReference type="NCBI Taxonomy" id="1383812"/>
    <lineage>
        <taxon>Archaea</taxon>
        <taxon>Methanobacteriati</taxon>
        <taxon>Methanobacteriota</taxon>
        <taxon>Stenosarchaea group</taxon>
        <taxon>Halobacteria</taxon>
        <taxon>Halobacteriales</taxon>
        <taxon>Halobacteriaceae</taxon>
        <taxon>Halocalculus</taxon>
    </lineage>
</organism>